<dbReference type="SUPFAM" id="SSF50630">
    <property type="entry name" value="Acid proteases"/>
    <property type="match status" value="1"/>
</dbReference>
<dbReference type="Gramene" id="Psat02G0023000-T1">
    <property type="protein sequence ID" value="KAI5432841.1"/>
    <property type="gene ID" value="KIW84_020230"/>
</dbReference>
<dbReference type="AlphaFoldDB" id="A0A9D4YA20"/>
<dbReference type="PANTHER" id="PTHR32108:SF9">
    <property type="entry name" value="REVERSE TRANSCRIPTASE RNASE H-LIKE DOMAIN-CONTAINING PROTEIN"/>
    <property type="match status" value="1"/>
</dbReference>
<dbReference type="GO" id="GO:0004190">
    <property type="term" value="F:aspartic-type endopeptidase activity"/>
    <property type="evidence" value="ECO:0007669"/>
    <property type="project" value="InterPro"/>
</dbReference>
<organism evidence="2 3">
    <name type="scientific">Pisum sativum</name>
    <name type="common">Garden pea</name>
    <name type="synonym">Lathyrus oleraceus</name>
    <dbReference type="NCBI Taxonomy" id="3888"/>
    <lineage>
        <taxon>Eukaryota</taxon>
        <taxon>Viridiplantae</taxon>
        <taxon>Streptophyta</taxon>
        <taxon>Embryophyta</taxon>
        <taxon>Tracheophyta</taxon>
        <taxon>Spermatophyta</taxon>
        <taxon>Magnoliopsida</taxon>
        <taxon>eudicotyledons</taxon>
        <taxon>Gunneridae</taxon>
        <taxon>Pentapetalae</taxon>
        <taxon>rosids</taxon>
        <taxon>fabids</taxon>
        <taxon>Fabales</taxon>
        <taxon>Fabaceae</taxon>
        <taxon>Papilionoideae</taxon>
        <taxon>50 kb inversion clade</taxon>
        <taxon>NPAAA clade</taxon>
        <taxon>Hologalegina</taxon>
        <taxon>IRL clade</taxon>
        <taxon>Fabeae</taxon>
        <taxon>Lathyrus</taxon>
    </lineage>
</organism>
<reference evidence="2 3" key="1">
    <citation type="journal article" date="2022" name="Nat. Genet.">
        <title>Improved pea reference genome and pan-genome highlight genomic features and evolutionary characteristics.</title>
        <authorList>
            <person name="Yang T."/>
            <person name="Liu R."/>
            <person name="Luo Y."/>
            <person name="Hu S."/>
            <person name="Wang D."/>
            <person name="Wang C."/>
            <person name="Pandey M.K."/>
            <person name="Ge S."/>
            <person name="Xu Q."/>
            <person name="Li N."/>
            <person name="Li G."/>
            <person name="Huang Y."/>
            <person name="Saxena R.K."/>
            <person name="Ji Y."/>
            <person name="Li M."/>
            <person name="Yan X."/>
            <person name="He Y."/>
            <person name="Liu Y."/>
            <person name="Wang X."/>
            <person name="Xiang C."/>
            <person name="Varshney R.K."/>
            <person name="Ding H."/>
            <person name="Gao S."/>
            <person name="Zong X."/>
        </authorList>
    </citation>
    <scope>NUCLEOTIDE SEQUENCE [LARGE SCALE GENOMIC DNA]</scope>
    <source>
        <strain evidence="2 3">cv. Zhongwan 6</strain>
    </source>
</reference>
<dbReference type="PANTHER" id="PTHR32108">
    <property type="entry name" value="DNA-DIRECTED RNA POLYMERASE SUBUNIT ALPHA"/>
    <property type="match status" value="1"/>
</dbReference>
<dbReference type="PROSITE" id="PS00141">
    <property type="entry name" value="ASP_PROTEASE"/>
    <property type="match status" value="1"/>
</dbReference>
<dbReference type="Gene3D" id="2.40.70.10">
    <property type="entry name" value="Acid Proteases"/>
    <property type="match status" value="1"/>
</dbReference>
<sequence length="635" mass="69391">MIDTCHDSCEECAIQPKGCKVVRNDIQNLMNQGVLQISGPTINEEISVVEPVFNIPEPFEVTYHRREVVHPSPVVVCMPTPFPFESTKAVPWKYGITVVDGVVDGKPEATESKKDVENVDADITNIAGTSRMTRSGRIYTPNFDVNPQEPTRGAANVNPTPERGGAQPAVQTDEASEFLRIIKKSDYKIVDQLHQTPSKISILSLLLNSEAHREALLKVLAQAHVTQDITVGQFDGVVANITACNTLSFSNEELPREGKNHNRALHVSIKCQEDALARVLVDTGSSLNVLPKRALAKLSYQGSELKPSALVVKAFDGSRRTVVGEVELPIQIGPHVFPINFQVMDINPAYSCLLGRPWIHAAGAVTSTLHQKMKFVVDNKLVIVSGEEDFIISQLPSFRYIEADEDALETSFQALEISNATLEEVKDPVEKASLSFASLKSAKSAVESGGPAVVIPAKDRVRSIQEVFLSKGFIHGEQVGAVEDDTEDGETSNLIYRCEAALTNWEAVEIPEVFPVSKIINKPVEFDDPATSYNFELPIYQAEEESDGDGDFPEELERMLEHESKALQPHQEPVETINLGTEEDKKEVKVGTTLKATFTESESEVRKSSNGGKCGEFCILPCVSAGTAVLSALTG</sequence>
<dbReference type="InterPro" id="IPR001969">
    <property type="entry name" value="Aspartic_peptidase_AS"/>
</dbReference>
<dbReference type="CDD" id="cd00303">
    <property type="entry name" value="retropepsin_like"/>
    <property type="match status" value="1"/>
</dbReference>
<evidence type="ECO:0000313" key="3">
    <source>
        <dbReference type="Proteomes" id="UP001058974"/>
    </source>
</evidence>
<dbReference type="GO" id="GO:0006508">
    <property type="term" value="P:proteolysis"/>
    <property type="evidence" value="ECO:0007669"/>
    <property type="project" value="InterPro"/>
</dbReference>
<comment type="caution">
    <text evidence="2">The sequence shown here is derived from an EMBL/GenBank/DDBJ whole genome shotgun (WGS) entry which is preliminary data.</text>
</comment>
<protein>
    <recommendedName>
        <fullName evidence="4">Aspartic peptidase DDI1-type domain-containing protein</fullName>
    </recommendedName>
</protein>
<dbReference type="Pfam" id="PF13650">
    <property type="entry name" value="Asp_protease_2"/>
    <property type="match status" value="1"/>
</dbReference>
<accession>A0A9D4YA20</accession>
<name>A0A9D4YA20_PEA</name>
<proteinExistence type="predicted"/>
<feature type="region of interest" description="Disordered" evidence="1">
    <location>
        <begin position="140"/>
        <end position="171"/>
    </location>
</feature>
<dbReference type="EMBL" id="JAMSHJ010000002">
    <property type="protein sequence ID" value="KAI5432841.1"/>
    <property type="molecule type" value="Genomic_DNA"/>
</dbReference>
<evidence type="ECO:0008006" key="4">
    <source>
        <dbReference type="Google" id="ProtNLM"/>
    </source>
</evidence>
<keyword evidence="3" id="KW-1185">Reference proteome</keyword>
<dbReference type="InterPro" id="IPR021109">
    <property type="entry name" value="Peptidase_aspartic_dom_sf"/>
</dbReference>
<gene>
    <name evidence="2" type="ORF">KIW84_020230</name>
</gene>
<dbReference type="Proteomes" id="UP001058974">
    <property type="component" value="Chromosome 2"/>
</dbReference>
<evidence type="ECO:0000256" key="1">
    <source>
        <dbReference type="SAM" id="MobiDB-lite"/>
    </source>
</evidence>
<evidence type="ECO:0000313" key="2">
    <source>
        <dbReference type="EMBL" id="KAI5432841.1"/>
    </source>
</evidence>